<dbReference type="SUPFAM" id="SSF102588">
    <property type="entry name" value="LmbE-like"/>
    <property type="match status" value="1"/>
</dbReference>
<comment type="caution">
    <text evidence="1">The sequence shown here is derived from an EMBL/GenBank/DDBJ whole genome shotgun (WGS) entry which is preliminary data.</text>
</comment>
<gene>
    <name evidence="1" type="ORF">A2Z33_02450</name>
</gene>
<dbReference type="EMBL" id="MFJD01000016">
    <property type="protein sequence ID" value="OGG01383.1"/>
    <property type="molecule type" value="Genomic_DNA"/>
</dbReference>
<dbReference type="Pfam" id="PF02585">
    <property type="entry name" value="PIG-L"/>
    <property type="match status" value="1"/>
</dbReference>
<dbReference type="PANTHER" id="PTHR12993:SF11">
    <property type="entry name" value="N-ACETYLGLUCOSAMINYL-PHOSPHATIDYLINOSITOL DE-N-ACETYLASE"/>
    <property type="match status" value="1"/>
</dbReference>
<accession>A0A1F5YMW2</accession>
<dbReference type="AlphaFoldDB" id="A0A1F5YMW2"/>
<dbReference type="Proteomes" id="UP000178448">
    <property type="component" value="Unassembled WGS sequence"/>
</dbReference>
<organism evidence="1 2">
    <name type="scientific">Candidatus Gottesmanbacteria bacterium RBG_16_52_11</name>
    <dbReference type="NCBI Taxonomy" id="1798374"/>
    <lineage>
        <taxon>Bacteria</taxon>
        <taxon>Candidatus Gottesmaniibacteriota</taxon>
    </lineage>
</organism>
<evidence type="ECO:0000313" key="1">
    <source>
        <dbReference type="EMBL" id="OGG01383.1"/>
    </source>
</evidence>
<dbReference type="STRING" id="1798374.A2Z33_02450"/>
<dbReference type="InterPro" id="IPR024078">
    <property type="entry name" value="LmbE-like_dom_sf"/>
</dbReference>
<dbReference type="PANTHER" id="PTHR12993">
    <property type="entry name" value="N-ACETYLGLUCOSAMINYL-PHOSPHATIDYLINOSITOL DE-N-ACETYLASE-RELATED"/>
    <property type="match status" value="1"/>
</dbReference>
<evidence type="ECO:0000313" key="2">
    <source>
        <dbReference type="Proteomes" id="UP000178448"/>
    </source>
</evidence>
<proteinExistence type="predicted"/>
<dbReference type="GO" id="GO:0016811">
    <property type="term" value="F:hydrolase activity, acting on carbon-nitrogen (but not peptide) bonds, in linear amides"/>
    <property type="evidence" value="ECO:0007669"/>
    <property type="project" value="TreeGrafter"/>
</dbReference>
<reference evidence="1 2" key="1">
    <citation type="journal article" date="2016" name="Nat. Commun.">
        <title>Thousands of microbial genomes shed light on interconnected biogeochemical processes in an aquifer system.</title>
        <authorList>
            <person name="Anantharaman K."/>
            <person name="Brown C.T."/>
            <person name="Hug L.A."/>
            <person name="Sharon I."/>
            <person name="Castelle C.J."/>
            <person name="Probst A.J."/>
            <person name="Thomas B.C."/>
            <person name="Singh A."/>
            <person name="Wilkins M.J."/>
            <person name="Karaoz U."/>
            <person name="Brodie E.L."/>
            <person name="Williams K.H."/>
            <person name="Hubbard S.S."/>
            <person name="Banfield J.F."/>
        </authorList>
    </citation>
    <scope>NUCLEOTIDE SEQUENCE [LARGE SCALE GENOMIC DNA]</scope>
</reference>
<protein>
    <recommendedName>
        <fullName evidence="3">GlcNAc-PI de-N-acetylase</fullName>
    </recommendedName>
</protein>
<sequence>MKTMVLSFAHPDDDVFTCAMTVAKYVNNGWTVYLLCATDGREGKSGRLGHLTPERLGELRQAEARTSSDILGISSVEFLGYRDGSLDAVGPGDLEDVLFRRLVRLAPDIVITFDPTGISNHPDHARICLATTYAFQTYARQLIETRNFVREKGKASPRRYFVKKHAVALREERFADLVEKAGEPKLYYVCAPETVVRYAISTKIYPAEMFGKPWLGTPDRKVTTIIDGKRFTANKIKALHAHASQITDIERFLSVPENPLLQREYFILRMNGITEVFMGRNDRYGDRL</sequence>
<name>A0A1F5YMW2_9BACT</name>
<dbReference type="InterPro" id="IPR003737">
    <property type="entry name" value="GlcNAc_PI_deacetylase-related"/>
</dbReference>
<evidence type="ECO:0008006" key="3">
    <source>
        <dbReference type="Google" id="ProtNLM"/>
    </source>
</evidence>
<dbReference type="Gene3D" id="3.40.50.10320">
    <property type="entry name" value="LmbE-like"/>
    <property type="match status" value="1"/>
</dbReference>